<evidence type="ECO:0000256" key="2">
    <source>
        <dbReference type="ARBA" id="ARBA00023015"/>
    </source>
</evidence>
<feature type="domain" description="Zn(2)-C6 fungal-type" evidence="7">
    <location>
        <begin position="17"/>
        <end position="47"/>
    </location>
</feature>
<dbReference type="GO" id="GO:0005634">
    <property type="term" value="C:nucleus"/>
    <property type="evidence" value="ECO:0007669"/>
    <property type="project" value="InterPro"/>
</dbReference>
<dbReference type="GO" id="GO:0045122">
    <property type="term" value="P:aflatoxin biosynthetic process"/>
    <property type="evidence" value="ECO:0007669"/>
    <property type="project" value="InterPro"/>
</dbReference>
<evidence type="ECO:0000256" key="5">
    <source>
        <dbReference type="ARBA" id="ARBA00023242"/>
    </source>
</evidence>
<dbReference type="GO" id="GO:0000981">
    <property type="term" value="F:DNA-binding transcription factor activity, RNA polymerase II-specific"/>
    <property type="evidence" value="ECO:0007669"/>
    <property type="project" value="InterPro"/>
</dbReference>
<sequence>MQPSKDRPHSPKRLRSTCDRCTTLKVRCDKKKPYCERCESTQHRCVYGPYRWKGRQPATHDFASKTYGHPTELTKSAKVSKPSPQHTASTAQMSTGLWPVAHPNILSNYALFSEMKALPVELHDEIDDFPAGLGGELGQSISPLPLGMESSSGPDRTPSQETSNYMSSLPGSDTLSVLETSPSLSYMSSPESRTPDVACYCATLAFSTLHDMHHAEFAFRMENNSGLLSRDHIFKMNRTAVQNLNQLLSQHCIVCLSDHSVLFLITAIGSKVLSWYQILFSRISRHPPDARLMHPLGTGSVAPVYFGDLELDGVTEQRITAQFLLCELQSLSKVFELNGEESMGTVLSTTCSFLFSTLNNLASTIDLFCVSKPSVTLA</sequence>
<dbReference type="InterPro" id="IPR001138">
    <property type="entry name" value="Zn2Cys6_DnaBD"/>
</dbReference>
<dbReference type="InterPro" id="IPR013700">
    <property type="entry name" value="AflR"/>
</dbReference>
<dbReference type="CDD" id="cd00067">
    <property type="entry name" value="GAL4"/>
    <property type="match status" value="1"/>
</dbReference>
<accession>A0A5N6TX88</accession>
<evidence type="ECO:0000256" key="4">
    <source>
        <dbReference type="ARBA" id="ARBA00023163"/>
    </source>
</evidence>
<evidence type="ECO:0000256" key="1">
    <source>
        <dbReference type="ARBA" id="ARBA00022723"/>
    </source>
</evidence>
<dbReference type="AlphaFoldDB" id="A0A5N6TX88"/>
<evidence type="ECO:0000259" key="7">
    <source>
        <dbReference type="PROSITE" id="PS50048"/>
    </source>
</evidence>
<keyword evidence="1" id="KW-0479">Metal-binding</keyword>
<dbReference type="PANTHER" id="PTHR31069:SF32">
    <property type="entry name" value="ARGININE METABOLISM REGULATION PROTEIN II"/>
    <property type="match status" value="1"/>
</dbReference>
<dbReference type="PROSITE" id="PS50048">
    <property type="entry name" value="ZN2_CY6_FUNGAL_2"/>
    <property type="match status" value="1"/>
</dbReference>
<keyword evidence="4" id="KW-0804">Transcription</keyword>
<dbReference type="GO" id="GO:0008270">
    <property type="term" value="F:zinc ion binding"/>
    <property type="evidence" value="ECO:0007669"/>
    <property type="project" value="InterPro"/>
</dbReference>
<dbReference type="PRINTS" id="PR00755">
    <property type="entry name" value="AFLATOXINBRP"/>
</dbReference>
<evidence type="ECO:0000313" key="9">
    <source>
        <dbReference type="Proteomes" id="UP000325780"/>
    </source>
</evidence>
<dbReference type="GO" id="GO:0003677">
    <property type="term" value="F:DNA binding"/>
    <property type="evidence" value="ECO:0007669"/>
    <property type="project" value="UniProtKB-KW"/>
</dbReference>
<name>A0A5N6TX88_ASPAV</name>
<dbReference type="Pfam" id="PF00172">
    <property type="entry name" value="Zn_clus"/>
    <property type="match status" value="1"/>
</dbReference>
<proteinExistence type="predicted"/>
<dbReference type="PROSITE" id="PS00463">
    <property type="entry name" value="ZN2_CY6_FUNGAL_1"/>
    <property type="match status" value="1"/>
</dbReference>
<protein>
    <recommendedName>
        <fullName evidence="7">Zn(2)-C6 fungal-type domain-containing protein</fullName>
    </recommendedName>
</protein>
<dbReference type="GO" id="GO:0009893">
    <property type="term" value="P:positive regulation of metabolic process"/>
    <property type="evidence" value="ECO:0007669"/>
    <property type="project" value="UniProtKB-ARBA"/>
</dbReference>
<feature type="region of interest" description="Disordered" evidence="6">
    <location>
        <begin position="140"/>
        <end position="171"/>
    </location>
</feature>
<dbReference type="PANTHER" id="PTHR31069">
    <property type="entry name" value="OLEATE-ACTIVATED TRANSCRIPTION FACTOR 1-RELATED"/>
    <property type="match status" value="1"/>
</dbReference>
<gene>
    <name evidence="8" type="ORF">BDV25DRAFT_129181</name>
</gene>
<dbReference type="OrthoDB" id="2740448at2759"/>
<dbReference type="InterPro" id="IPR036864">
    <property type="entry name" value="Zn2-C6_fun-type_DNA-bd_sf"/>
</dbReference>
<keyword evidence="2" id="KW-0805">Transcription regulation</keyword>
<dbReference type="Proteomes" id="UP000325780">
    <property type="component" value="Unassembled WGS sequence"/>
</dbReference>
<dbReference type="InterPro" id="IPR050675">
    <property type="entry name" value="OAF3"/>
</dbReference>
<dbReference type="Pfam" id="PF08493">
    <property type="entry name" value="AflR"/>
    <property type="match status" value="1"/>
</dbReference>
<dbReference type="SMART" id="SM00066">
    <property type="entry name" value="GAL4"/>
    <property type="match status" value="1"/>
</dbReference>
<reference evidence="8 9" key="1">
    <citation type="submission" date="2019-04" db="EMBL/GenBank/DDBJ databases">
        <title>Friends and foes A comparative genomics study of 23 Aspergillus species from section Flavi.</title>
        <authorList>
            <consortium name="DOE Joint Genome Institute"/>
            <person name="Kjaerbolling I."/>
            <person name="Vesth T."/>
            <person name="Frisvad J.C."/>
            <person name="Nybo J.L."/>
            <person name="Theobald S."/>
            <person name="Kildgaard S."/>
            <person name="Isbrandt T."/>
            <person name="Kuo A."/>
            <person name="Sato A."/>
            <person name="Lyhne E.K."/>
            <person name="Kogle M.E."/>
            <person name="Wiebenga A."/>
            <person name="Kun R.S."/>
            <person name="Lubbers R.J."/>
            <person name="Makela M.R."/>
            <person name="Barry K."/>
            <person name="Chovatia M."/>
            <person name="Clum A."/>
            <person name="Daum C."/>
            <person name="Haridas S."/>
            <person name="He G."/>
            <person name="LaButti K."/>
            <person name="Lipzen A."/>
            <person name="Mondo S."/>
            <person name="Riley R."/>
            <person name="Salamov A."/>
            <person name="Simmons B.A."/>
            <person name="Magnuson J.K."/>
            <person name="Henrissat B."/>
            <person name="Mortensen U.H."/>
            <person name="Larsen T.O."/>
            <person name="Devries R.P."/>
            <person name="Grigoriev I.V."/>
            <person name="Machida M."/>
            <person name="Baker S.E."/>
            <person name="Andersen M.R."/>
        </authorList>
    </citation>
    <scope>NUCLEOTIDE SEQUENCE [LARGE SCALE GENOMIC DNA]</scope>
    <source>
        <strain evidence="8 9">IBT 18842</strain>
    </source>
</reference>
<organism evidence="8 9">
    <name type="scientific">Aspergillus avenaceus</name>
    <dbReference type="NCBI Taxonomy" id="36643"/>
    <lineage>
        <taxon>Eukaryota</taxon>
        <taxon>Fungi</taxon>
        <taxon>Dikarya</taxon>
        <taxon>Ascomycota</taxon>
        <taxon>Pezizomycotina</taxon>
        <taxon>Eurotiomycetes</taxon>
        <taxon>Eurotiomycetidae</taxon>
        <taxon>Eurotiales</taxon>
        <taxon>Aspergillaceae</taxon>
        <taxon>Aspergillus</taxon>
        <taxon>Aspergillus subgen. Circumdati</taxon>
    </lineage>
</organism>
<dbReference type="Gene3D" id="4.10.240.10">
    <property type="entry name" value="Zn(2)-C6 fungal-type DNA-binding domain"/>
    <property type="match status" value="1"/>
</dbReference>
<feature type="compositionally biased region" description="Polar residues" evidence="6">
    <location>
        <begin position="82"/>
        <end position="91"/>
    </location>
</feature>
<feature type="region of interest" description="Disordered" evidence="6">
    <location>
        <begin position="61"/>
        <end position="91"/>
    </location>
</feature>
<feature type="compositionally biased region" description="Polar residues" evidence="6">
    <location>
        <begin position="149"/>
        <end position="171"/>
    </location>
</feature>
<dbReference type="SUPFAM" id="SSF57701">
    <property type="entry name" value="Zn2/Cys6 DNA-binding domain"/>
    <property type="match status" value="1"/>
</dbReference>
<evidence type="ECO:0000313" key="8">
    <source>
        <dbReference type="EMBL" id="KAE8150927.1"/>
    </source>
</evidence>
<keyword evidence="9" id="KW-1185">Reference proteome</keyword>
<evidence type="ECO:0000256" key="6">
    <source>
        <dbReference type="SAM" id="MobiDB-lite"/>
    </source>
</evidence>
<evidence type="ECO:0000256" key="3">
    <source>
        <dbReference type="ARBA" id="ARBA00023125"/>
    </source>
</evidence>
<keyword evidence="3" id="KW-0238">DNA-binding</keyword>
<dbReference type="EMBL" id="ML742082">
    <property type="protein sequence ID" value="KAE8150927.1"/>
    <property type="molecule type" value="Genomic_DNA"/>
</dbReference>
<keyword evidence="5" id="KW-0539">Nucleus</keyword>